<proteinExistence type="predicted"/>
<evidence type="ECO:0000313" key="3">
    <source>
        <dbReference type="Proteomes" id="UP001497744"/>
    </source>
</evidence>
<evidence type="ECO:0000313" key="2">
    <source>
        <dbReference type="EMBL" id="GIX61582.1"/>
    </source>
</evidence>
<dbReference type="Proteomes" id="UP001497744">
    <property type="component" value="Unassembled WGS sequence"/>
</dbReference>
<keyword evidence="3" id="KW-1185">Reference proteome</keyword>
<name>A0AAV4LN02_BABCB</name>
<dbReference type="RefSeq" id="XP_067713653.1">
    <property type="nucleotide sequence ID" value="XM_067857552.1"/>
</dbReference>
<accession>A0AAV4LN02</accession>
<gene>
    <name evidence="2" type="ORF">BcabD6B2_10170</name>
</gene>
<comment type="caution">
    <text evidence="2">The sequence shown here is derived from an EMBL/GenBank/DDBJ whole genome shotgun (WGS) entry which is preliminary data.</text>
</comment>
<sequence length="346" mass="37366">MGNGKKNSLTDWPDNLKDVIDWVLRINELDKSGDLKNAVEALEPNILQNTGLSEGSMQGLFNKVANGLKEFIGYGGDWNVTGNGIGLEYSAGGYSSSYKNATRWEGNTASDHRSRTCATILLYSFPLLYFGLTYLFWRCSGNNGWQEQTTSGDRKGIAINSFLSEMGYNSGLRTEVDGRKIAKLLGGENDSIQDFKTLYSSVTYDYPQFLEQLKQKGITTPKPIDVPLYKLYSASHAYLQYKVGPSAIMELPQTKSDIAKTLKGYSEAVKKLDSGNAQKLSEAYLTLLDKIREAFIPDPPSPASSSAGAAAGGVLGTAAIGGTAAALATNVGGITTTLKSLILIFK</sequence>
<dbReference type="GeneID" id="94193065"/>
<evidence type="ECO:0000256" key="1">
    <source>
        <dbReference type="SAM" id="Phobius"/>
    </source>
</evidence>
<keyword evidence="1" id="KW-0812">Transmembrane</keyword>
<keyword evidence="1" id="KW-1133">Transmembrane helix</keyword>
<dbReference type="EMBL" id="BPLF01000001">
    <property type="protein sequence ID" value="GIX61582.1"/>
    <property type="molecule type" value="Genomic_DNA"/>
</dbReference>
<dbReference type="AlphaFoldDB" id="A0AAV4LN02"/>
<protein>
    <submittedName>
        <fullName evidence="2">Variant erythrocyte surface antigen-1 family protein</fullName>
    </submittedName>
</protein>
<reference evidence="2 3" key="1">
    <citation type="submission" date="2021-06" db="EMBL/GenBank/DDBJ databases">
        <title>Genome sequence of Babesia caballi.</title>
        <authorList>
            <person name="Yamagishi J."/>
            <person name="Kidaka T."/>
            <person name="Ochi A."/>
        </authorList>
    </citation>
    <scope>NUCLEOTIDE SEQUENCE [LARGE SCALE GENOMIC DNA]</scope>
    <source>
        <strain evidence="2">USDA-D6B2</strain>
    </source>
</reference>
<feature type="transmembrane region" description="Helical" evidence="1">
    <location>
        <begin position="120"/>
        <end position="137"/>
    </location>
</feature>
<organism evidence="2 3">
    <name type="scientific">Babesia caballi</name>
    <dbReference type="NCBI Taxonomy" id="5871"/>
    <lineage>
        <taxon>Eukaryota</taxon>
        <taxon>Sar</taxon>
        <taxon>Alveolata</taxon>
        <taxon>Apicomplexa</taxon>
        <taxon>Aconoidasida</taxon>
        <taxon>Piroplasmida</taxon>
        <taxon>Babesiidae</taxon>
        <taxon>Babesia</taxon>
    </lineage>
</organism>
<keyword evidence="1" id="KW-0472">Membrane</keyword>